<name>X1S1E5_9ZZZZ</name>
<dbReference type="AlphaFoldDB" id="X1S1E5"/>
<comment type="caution">
    <text evidence="1">The sequence shown here is derived from an EMBL/GenBank/DDBJ whole genome shotgun (WGS) entry which is preliminary data.</text>
</comment>
<dbReference type="EMBL" id="BARW01007327">
    <property type="protein sequence ID" value="GAI86708.1"/>
    <property type="molecule type" value="Genomic_DNA"/>
</dbReference>
<feature type="non-terminal residue" evidence="1">
    <location>
        <position position="1"/>
    </location>
</feature>
<organism evidence="1">
    <name type="scientific">marine sediment metagenome</name>
    <dbReference type="NCBI Taxonomy" id="412755"/>
    <lineage>
        <taxon>unclassified sequences</taxon>
        <taxon>metagenomes</taxon>
        <taxon>ecological metagenomes</taxon>
    </lineage>
</organism>
<protein>
    <submittedName>
        <fullName evidence="1">Uncharacterized protein</fullName>
    </submittedName>
</protein>
<proteinExistence type="predicted"/>
<sequence length="37" mass="4269">LPVDQLILVVNFKYRFSVTRRELVDTVNQPDFNSSTG</sequence>
<evidence type="ECO:0000313" key="1">
    <source>
        <dbReference type="EMBL" id="GAI86708.1"/>
    </source>
</evidence>
<accession>X1S1E5</accession>
<gene>
    <name evidence="1" type="ORF">S12H4_15280</name>
</gene>
<reference evidence="1" key="1">
    <citation type="journal article" date="2014" name="Front. Microbiol.">
        <title>High frequency of phylogenetically diverse reductive dehalogenase-homologous genes in deep subseafloor sedimentary metagenomes.</title>
        <authorList>
            <person name="Kawai M."/>
            <person name="Futagami T."/>
            <person name="Toyoda A."/>
            <person name="Takaki Y."/>
            <person name="Nishi S."/>
            <person name="Hori S."/>
            <person name="Arai W."/>
            <person name="Tsubouchi T."/>
            <person name="Morono Y."/>
            <person name="Uchiyama I."/>
            <person name="Ito T."/>
            <person name="Fujiyama A."/>
            <person name="Inagaki F."/>
            <person name="Takami H."/>
        </authorList>
    </citation>
    <scope>NUCLEOTIDE SEQUENCE</scope>
    <source>
        <strain evidence="1">Expedition CK06-06</strain>
    </source>
</reference>